<dbReference type="InterPro" id="IPR000014">
    <property type="entry name" value="PAS"/>
</dbReference>
<dbReference type="SMART" id="SM00091">
    <property type="entry name" value="PAS"/>
    <property type="match status" value="1"/>
</dbReference>
<dbReference type="Gene3D" id="3.30.450.40">
    <property type="match status" value="1"/>
</dbReference>
<keyword evidence="3" id="KW-0597">Phosphoprotein</keyword>
<organism evidence="17 18">
    <name type="scientific">Streptomyces smyrnaeus</name>
    <dbReference type="NCBI Taxonomy" id="1387713"/>
    <lineage>
        <taxon>Bacteria</taxon>
        <taxon>Bacillati</taxon>
        <taxon>Actinomycetota</taxon>
        <taxon>Actinomycetes</taxon>
        <taxon>Kitasatosporales</taxon>
        <taxon>Streptomycetaceae</taxon>
        <taxon>Streptomyces</taxon>
    </lineage>
</organism>
<evidence type="ECO:0000256" key="4">
    <source>
        <dbReference type="ARBA" id="ARBA00022679"/>
    </source>
</evidence>
<dbReference type="InterPro" id="IPR036457">
    <property type="entry name" value="PPM-type-like_dom_sf"/>
</dbReference>
<dbReference type="PANTHER" id="PTHR43156">
    <property type="entry name" value="STAGE II SPORULATION PROTEIN E-RELATED"/>
    <property type="match status" value="1"/>
</dbReference>
<dbReference type="Proteomes" id="UP000721954">
    <property type="component" value="Unassembled WGS sequence"/>
</dbReference>
<dbReference type="GeneID" id="96260656"/>
<dbReference type="Pfam" id="PF13581">
    <property type="entry name" value="HATPase_c_2"/>
    <property type="match status" value="1"/>
</dbReference>
<evidence type="ECO:0000313" key="18">
    <source>
        <dbReference type="Proteomes" id="UP000721954"/>
    </source>
</evidence>
<evidence type="ECO:0000256" key="9">
    <source>
        <dbReference type="ARBA" id="ARBA00022840"/>
    </source>
</evidence>
<gene>
    <name evidence="17" type="ORF">JW613_18740</name>
</gene>
<keyword evidence="9" id="KW-0067">ATP-binding</keyword>
<dbReference type="EMBL" id="JAFFZM010000011">
    <property type="protein sequence ID" value="MBO8200324.1"/>
    <property type="molecule type" value="Genomic_DNA"/>
</dbReference>
<evidence type="ECO:0000256" key="13">
    <source>
        <dbReference type="SAM" id="Phobius"/>
    </source>
</evidence>
<evidence type="ECO:0000256" key="3">
    <source>
        <dbReference type="ARBA" id="ARBA00022553"/>
    </source>
</evidence>
<dbReference type="CDD" id="cd16936">
    <property type="entry name" value="HATPase_RsbW-like"/>
    <property type="match status" value="1"/>
</dbReference>
<keyword evidence="18" id="KW-1185">Reference proteome</keyword>
<dbReference type="InterPro" id="IPR003018">
    <property type="entry name" value="GAF"/>
</dbReference>
<dbReference type="Pfam" id="PF13188">
    <property type="entry name" value="PAS_8"/>
    <property type="match status" value="1"/>
</dbReference>
<dbReference type="SUPFAM" id="SSF55785">
    <property type="entry name" value="PYP-like sensor domain (PAS domain)"/>
    <property type="match status" value="1"/>
</dbReference>
<evidence type="ECO:0000313" key="17">
    <source>
        <dbReference type="EMBL" id="MBO8200324.1"/>
    </source>
</evidence>
<dbReference type="InterPro" id="IPR003594">
    <property type="entry name" value="HATPase_dom"/>
</dbReference>
<comment type="caution">
    <text evidence="17">The sequence shown here is derived from an EMBL/GenBank/DDBJ whole genome shotgun (WGS) entry which is preliminary data.</text>
</comment>
<dbReference type="CDD" id="cd00130">
    <property type="entry name" value="PAS"/>
    <property type="match status" value="1"/>
</dbReference>
<dbReference type="SUPFAM" id="SSF103190">
    <property type="entry name" value="Sensory domain-like"/>
    <property type="match status" value="1"/>
</dbReference>
<dbReference type="RefSeq" id="WP_209211983.1">
    <property type="nucleotide sequence ID" value="NZ_JAFFZM010000011.1"/>
</dbReference>
<dbReference type="InterPro" id="IPR036890">
    <property type="entry name" value="HATPase_C_sf"/>
</dbReference>
<evidence type="ECO:0000256" key="1">
    <source>
        <dbReference type="ARBA" id="ARBA00004651"/>
    </source>
</evidence>
<keyword evidence="8" id="KW-0378">Hydrolase</keyword>
<evidence type="ECO:0000259" key="15">
    <source>
        <dbReference type="SMART" id="SM00091"/>
    </source>
</evidence>
<keyword evidence="4" id="KW-0808">Transferase</keyword>
<keyword evidence="2" id="KW-1003">Cell membrane</keyword>
<feature type="domain" description="GAF" evidence="14">
    <location>
        <begin position="344"/>
        <end position="521"/>
    </location>
</feature>
<dbReference type="InterPro" id="IPR029151">
    <property type="entry name" value="Sensor-like_sf"/>
</dbReference>
<proteinExistence type="predicted"/>
<comment type="subcellular location">
    <subcellularLocation>
        <location evidence="1">Cell membrane</location>
        <topology evidence="1">Multi-pass membrane protein</topology>
    </subcellularLocation>
</comment>
<dbReference type="PANTHER" id="PTHR43156:SF2">
    <property type="entry name" value="STAGE II SPORULATION PROTEIN E"/>
    <property type="match status" value="1"/>
</dbReference>
<evidence type="ECO:0000256" key="5">
    <source>
        <dbReference type="ARBA" id="ARBA00022692"/>
    </source>
</evidence>
<dbReference type="InterPro" id="IPR052016">
    <property type="entry name" value="Bact_Sigma-Reg"/>
</dbReference>
<dbReference type="SUPFAM" id="SSF81606">
    <property type="entry name" value="PP2C-like"/>
    <property type="match status" value="1"/>
</dbReference>
<feature type="domain" description="PAS" evidence="15">
    <location>
        <begin position="224"/>
        <end position="289"/>
    </location>
</feature>
<dbReference type="InterPro" id="IPR033463">
    <property type="entry name" value="sCache_3"/>
</dbReference>
<dbReference type="Pfam" id="PF07228">
    <property type="entry name" value="SpoIIE"/>
    <property type="match status" value="1"/>
</dbReference>
<dbReference type="InterPro" id="IPR029016">
    <property type="entry name" value="GAF-like_dom_sf"/>
</dbReference>
<keyword evidence="10 13" id="KW-1133">Transmembrane helix</keyword>
<keyword evidence="6" id="KW-0547">Nucleotide-binding</keyword>
<keyword evidence="7" id="KW-0418">Kinase</keyword>
<evidence type="ECO:0000256" key="10">
    <source>
        <dbReference type="ARBA" id="ARBA00022989"/>
    </source>
</evidence>
<dbReference type="SUPFAM" id="SSF55781">
    <property type="entry name" value="GAF domain-like"/>
    <property type="match status" value="1"/>
</dbReference>
<dbReference type="Gene3D" id="3.30.450.20">
    <property type="entry name" value="PAS domain"/>
    <property type="match status" value="2"/>
</dbReference>
<keyword evidence="5 13" id="KW-0812">Transmembrane</keyword>
<dbReference type="SMART" id="SM00331">
    <property type="entry name" value="PP2C_SIG"/>
    <property type="match status" value="1"/>
</dbReference>
<feature type="domain" description="PPM-type phosphatase" evidence="16">
    <location>
        <begin position="540"/>
        <end position="762"/>
    </location>
</feature>
<evidence type="ECO:0000256" key="7">
    <source>
        <dbReference type="ARBA" id="ARBA00022777"/>
    </source>
</evidence>
<dbReference type="Gene3D" id="3.60.40.10">
    <property type="entry name" value="PPM-type phosphatase domain"/>
    <property type="match status" value="1"/>
</dbReference>
<name>A0ABS3XY40_9ACTN</name>
<dbReference type="SMART" id="SM00065">
    <property type="entry name" value="GAF"/>
    <property type="match status" value="1"/>
</dbReference>
<evidence type="ECO:0000259" key="14">
    <source>
        <dbReference type="SMART" id="SM00065"/>
    </source>
</evidence>
<dbReference type="InterPro" id="IPR035965">
    <property type="entry name" value="PAS-like_dom_sf"/>
</dbReference>
<evidence type="ECO:0000259" key="16">
    <source>
        <dbReference type="SMART" id="SM00331"/>
    </source>
</evidence>
<evidence type="ECO:0000256" key="8">
    <source>
        <dbReference type="ARBA" id="ARBA00022801"/>
    </source>
</evidence>
<evidence type="ECO:0000256" key="6">
    <source>
        <dbReference type="ARBA" id="ARBA00022741"/>
    </source>
</evidence>
<accession>A0ABS3XY40</accession>
<evidence type="ECO:0000256" key="11">
    <source>
        <dbReference type="ARBA" id="ARBA00023012"/>
    </source>
</evidence>
<protein>
    <submittedName>
        <fullName evidence="17">SpoIIE family protein phosphatase</fullName>
    </submittedName>
</protein>
<reference evidence="17 18" key="1">
    <citation type="submission" date="2021-02" db="EMBL/GenBank/DDBJ databases">
        <title>Streptomyces spirodelae sp. nov., isolated from duckweed.</title>
        <authorList>
            <person name="Saimee Y."/>
            <person name="Duangmal K."/>
        </authorList>
    </citation>
    <scope>NUCLEOTIDE SEQUENCE [LARGE SCALE GENOMIC DNA]</scope>
    <source>
        <strain evidence="17 18">DSM 42105</strain>
    </source>
</reference>
<dbReference type="Gene3D" id="3.30.565.10">
    <property type="entry name" value="Histidine kinase-like ATPase, C-terminal domain"/>
    <property type="match status" value="1"/>
</dbReference>
<feature type="transmembrane region" description="Helical" evidence="13">
    <location>
        <begin position="182"/>
        <end position="203"/>
    </location>
</feature>
<keyword evidence="12 13" id="KW-0472">Membrane</keyword>
<evidence type="ECO:0000256" key="12">
    <source>
        <dbReference type="ARBA" id="ARBA00023136"/>
    </source>
</evidence>
<sequence>MTLKRRGTGERGRRFAVRSVAGQVFLLQLTIVLLLVVAAAVVLAWQARAADVRNARERSMACAHTLAAAPSTAAALQSSRPTRRLQPTSVRATRQCGIDFVAVLNRQGIRLSDPIPGLIGERATGDFGRALAGEAYTEQFEGEPKDSVRAVAPVRDADGTVIGLVTAGVDLTTVSARLNRELPWLAVGAAGALLLATAGAGLVSRRLNRQTRGLGPAEVTRMYEHHDAVLHAVREGVLVLDRERRLVLANDEAHRLLGLPDRAQGQHVDDLRLESRVGELLSSGRPASDEVHMVGDRMLAVNQRTTGRDGESTGSVATLRDTTELREVAGQARIAAQRLQLLYTAGLRIGTTLDVVRTAEELAEVAVPPFADVVSVDLLDPVISGEEPLPDPATAAVRRVALRSAVGDAHPLQPVGSRPAIPPVAADHAGGKQVRAVFEPDLAAATEWRAVDPERAERVLDAGFHSLITVPMRARGTVFGLASFWRRDQRPFQPEDVSSAEELVTRTAVCVDNARRYAREHGLAVTLQRSLLPGGLPEQNAVGAAYRYLPAQSGVGGDWFDVIPLPGARVALVVGDVVGHGLHAAATMGRLRTAVHNFSSLDLPPDELLAHLDELVARIDQDPTLGPETETVTGATVLYAIYDPTSGQCQLARAGHPPPALARPDGSTTILDAPENLPLGLGTSPFETCTVTLPEGSRLVLYTNGLVQVRSRDLDNRLDMLRTALTRVEHGPEATCAAVLEALLPDRTAEDRDDIALLVAETRLLPPSRIAQWEVPSDPEAVAPVRAACMSQLTEWGLEETAFTAELILSELITNAIRYGAPPITVRLLCDRYMTCEVSDRSSTAPHLRRATTVDEGGRGLFLIAQLAQHWGARYTSEGKTIWAELPLTADQVEPPLV</sequence>
<dbReference type="InterPro" id="IPR001932">
    <property type="entry name" value="PPM-type_phosphatase-like_dom"/>
</dbReference>
<keyword evidence="11" id="KW-0902">Two-component regulatory system</keyword>
<evidence type="ECO:0000256" key="2">
    <source>
        <dbReference type="ARBA" id="ARBA00022475"/>
    </source>
</evidence>
<dbReference type="SUPFAM" id="SSF55874">
    <property type="entry name" value="ATPase domain of HSP90 chaperone/DNA topoisomerase II/histidine kinase"/>
    <property type="match status" value="1"/>
</dbReference>
<dbReference type="Pfam" id="PF17203">
    <property type="entry name" value="sCache_3_2"/>
    <property type="match status" value="1"/>
</dbReference>